<reference evidence="2 3" key="1">
    <citation type="submission" date="2018-08" db="EMBL/GenBank/DDBJ databases">
        <title>Genomic Encyclopedia of Archaeal and Bacterial Type Strains, Phase II (KMG-II): from individual species to whole genera.</title>
        <authorList>
            <person name="Goeker M."/>
        </authorList>
    </citation>
    <scope>NUCLEOTIDE SEQUENCE [LARGE SCALE GENOMIC DNA]</scope>
    <source>
        <strain evidence="2 3">DSM 45791</strain>
    </source>
</reference>
<gene>
    <name evidence="2" type="ORF">BCF44_110214</name>
</gene>
<dbReference type="Proteomes" id="UP000256269">
    <property type="component" value="Unassembled WGS sequence"/>
</dbReference>
<dbReference type="RefSeq" id="WP_116177524.1">
    <property type="nucleotide sequence ID" value="NZ_CP144375.1"/>
</dbReference>
<name>A0A3E0HCZ9_9PSEU</name>
<evidence type="ECO:0000313" key="3">
    <source>
        <dbReference type="Proteomes" id="UP000256269"/>
    </source>
</evidence>
<keyword evidence="3" id="KW-1185">Reference proteome</keyword>
<sequence length="95" mass="10903">MNYNTEGDNRRMLPGPEGSQYWSPTDWYREAIDVLAEHVESGDRLIAGGTRPHTRAYLKLVSLSRQIVAVRDARDERNQMRHRPSDVNDANDFGC</sequence>
<evidence type="ECO:0000256" key="1">
    <source>
        <dbReference type="SAM" id="MobiDB-lite"/>
    </source>
</evidence>
<dbReference type="AlphaFoldDB" id="A0A3E0HCZ9"/>
<feature type="region of interest" description="Disordered" evidence="1">
    <location>
        <begin position="74"/>
        <end position="95"/>
    </location>
</feature>
<feature type="compositionally biased region" description="Basic and acidic residues" evidence="1">
    <location>
        <begin position="74"/>
        <end position="86"/>
    </location>
</feature>
<evidence type="ECO:0000313" key="2">
    <source>
        <dbReference type="EMBL" id="REH42717.1"/>
    </source>
</evidence>
<dbReference type="EMBL" id="QUNO01000010">
    <property type="protein sequence ID" value="REH42717.1"/>
    <property type="molecule type" value="Genomic_DNA"/>
</dbReference>
<accession>A0A3E0HCZ9</accession>
<organism evidence="2 3">
    <name type="scientific">Kutzneria buriramensis</name>
    <dbReference type="NCBI Taxonomy" id="1045776"/>
    <lineage>
        <taxon>Bacteria</taxon>
        <taxon>Bacillati</taxon>
        <taxon>Actinomycetota</taxon>
        <taxon>Actinomycetes</taxon>
        <taxon>Pseudonocardiales</taxon>
        <taxon>Pseudonocardiaceae</taxon>
        <taxon>Kutzneria</taxon>
    </lineage>
</organism>
<proteinExistence type="predicted"/>
<protein>
    <submittedName>
        <fullName evidence="2">Uncharacterized protein</fullName>
    </submittedName>
</protein>
<comment type="caution">
    <text evidence="2">The sequence shown here is derived from an EMBL/GenBank/DDBJ whole genome shotgun (WGS) entry which is preliminary data.</text>
</comment>